<proteinExistence type="predicted"/>
<comment type="caution">
    <text evidence="1">The sequence shown here is derived from an EMBL/GenBank/DDBJ whole genome shotgun (WGS) entry which is preliminary data.</text>
</comment>
<name>A0ABQ0D2Q1_9HELI</name>
<keyword evidence="2" id="KW-1185">Reference proteome</keyword>
<organism evidence="1 2">
    <name type="scientific">Helicobacter trogontum</name>
    <dbReference type="NCBI Taxonomy" id="50960"/>
    <lineage>
        <taxon>Bacteria</taxon>
        <taxon>Pseudomonadati</taxon>
        <taxon>Campylobacterota</taxon>
        <taxon>Epsilonproteobacteria</taxon>
        <taxon>Campylobacterales</taxon>
        <taxon>Helicobacteraceae</taxon>
        <taxon>Helicobacter</taxon>
    </lineage>
</organism>
<sequence>MQAIIICEYGSFTKFISLFVSLLNQFTGTSTFISNGIIVAIDTKTFELQSENLIAKIFCGFADWFGHIRSD</sequence>
<reference evidence="1 2" key="1">
    <citation type="submission" date="2024-06" db="EMBL/GenBank/DDBJ databases">
        <title>Draft genome sequence of Helicobacter trogontum NHP16-4001.</title>
        <authorList>
            <person name="Rimbara E."/>
            <person name="Suzuki M."/>
        </authorList>
    </citation>
    <scope>NUCLEOTIDE SEQUENCE [LARGE SCALE GENOMIC DNA]</scope>
    <source>
        <strain evidence="1 2">NHP16-4001</strain>
    </source>
</reference>
<dbReference type="EMBL" id="BAAFHN010000009">
    <property type="protein sequence ID" value="GAB0172597.1"/>
    <property type="molecule type" value="Genomic_DNA"/>
</dbReference>
<evidence type="ECO:0000313" key="2">
    <source>
        <dbReference type="Proteomes" id="UP001562457"/>
    </source>
</evidence>
<evidence type="ECO:0000313" key="1">
    <source>
        <dbReference type="EMBL" id="GAB0172597.1"/>
    </source>
</evidence>
<gene>
    <name evidence="1" type="ORF">NHP164001_06100</name>
</gene>
<accession>A0ABQ0D2Q1</accession>
<dbReference type="Proteomes" id="UP001562457">
    <property type="component" value="Unassembled WGS sequence"/>
</dbReference>
<protein>
    <submittedName>
        <fullName evidence="1">Uncharacterized protein</fullName>
    </submittedName>
</protein>